<feature type="chain" id="PRO_5008443866" description="Carboxylic ester hydrolase" evidence="10">
    <location>
        <begin position="20"/>
        <end position="544"/>
    </location>
</feature>
<evidence type="ECO:0000256" key="2">
    <source>
        <dbReference type="ARBA" id="ARBA00022487"/>
    </source>
</evidence>
<dbReference type="InterPro" id="IPR011118">
    <property type="entry name" value="Tannase/feruloyl_esterase"/>
</dbReference>
<dbReference type="OrthoDB" id="3039123at2759"/>
<reference evidence="11 12" key="1">
    <citation type="submission" date="2015-10" db="EMBL/GenBank/DDBJ databases">
        <title>Full genome of DAOMC 229536 Phialocephala scopiformis, a fungal endophyte of spruce producing the potent anti-insectan compound rugulosin.</title>
        <authorList>
            <consortium name="DOE Joint Genome Institute"/>
            <person name="Walker A.K."/>
            <person name="Frasz S.L."/>
            <person name="Seifert K.A."/>
            <person name="Miller J.D."/>
            <person name="Mondo S.J."/>
            <person name="Labutti K."/>
            <person name="Lipzen A."/>
            <person name="Dockter R."/>
            <person name="Kennedy M."/>
            <person name="Grigoriev I.V."/>
            <person name="Spatafora J.W."/>
        </authorList>
    </citation>
    <scope>NUCLEOTIDE SEQUENCE [LARGE SCALE GENOMIC DNA]</scope>
    <source>
        <strain evidence="11 12">CBS 120377</strain>
    </source>
</reference>
<comment type="similarity">
    <text evidence="1 10">Belongs to the tannase family.</text>
</comment>
<evidence type="ECO:0000256" key="6">
    <source>
        <dbReference type="ARBA" id="ARBA00022801"/>
    </source>
</evidence>
<evidence type="ECO:0000256" key="9">
    <source>
        <dbReference type="ARBA" id="ARBA00034075"/>
    </source>
</evidence>
<gene>
    <name evidence="11" type="ORF">LY89DRAFT_708712</name>
</gene>
<evidence type="ECO:0000256" key="5">
    <source>
        <dbReference type="ARBA" id="ARBA00022729"/>
    </source>
</evidence>
<name>A0A194X2U4_MOLSC</name>
<comment type="catalytic activity">
    <reaction evidence="9">
        <text>feruloyl-polysaccharide + H2O = ferulate + polysaccharide.</text>
        <dbReference type="EC" id="3.1.1.73"/>
    </reaction>
</comment>
<dbReference type="PANTHER" id="PTHR33938:SF15">
    <property type="entry name" value="FERULOYL ESTERASE B-RELATED"/>
    <property type="match status" value="1"/>
</dbReference>
<keyword evidence="3" id="KW-0858">Xylan degradation</keyword>
<dbReference type="SUPFAM" id="SSF53474">
    <property type="entry name" value="alpha/beta-Hydrolases"/>
    <property type="match status" value="2"/>
</dbReference>
<keyword evidence="7" id="KW-0106">Calcium</keyword>
<dbReference type="InParanoid" id="A0A194X2U4"/>
<keyword evidence="12" id="KW-1185">Reference proteome</keyword>
<dbReference type="RefSeq" id="XP_018068694.1">
    <property type="nucleotide sequence ID" value="XM_018217702.1"/>
</dbReference>
<evidence type="ECO:0000256" key="8">
    <source>
        <dbReference type="ARBA" id="ARBA00023157"/>
    </source>
</evidence>
<protein>
    <recommendedName>
        <fullName evidence="10">Carboxylic ester hydrolase</fullName>
        <ecNumber evidence="10">3.1.1.-</ecNumber>
    </recommendedName>
</protein>
<proteinExistence type="inferred from homology"/>
<sequence>MALLKLCIALLTFFTLASSMDHQIVLSSSQFNTYKCSHFGSTLSLPNTTVKSAQWLPNGTVIQLEQGYGLASCGWVTQPIKRDICRIVMHVDTSPRSNLTFEAWLPNENEWNDRFLSTGNGGNSGCLRYPDMAYSSGLAFAAVGTNNGHNGSSGIAFLNNDDVIEDFAYRAVHTGVVIGKQITQKYYGRAHKKSYYAGCSTGGRQGFKMVQDFPTDFDGVLAGCPALNFPSLQSWSGHFQPIFGNPGDDTYVPQGPHWELIHHEILKQCDGLDGVVDGIIEDTRLCRFRPEALQCSPGLDGKNGACLTGSQVGAVRNAFTDFYGVDGNLIYPRMQPGSEIMASEQFYANGTFLYSTDWFRYVVYDDTEWDPETFTIDDAQNAIIQDPFKISTWNGDLSPFEEAGGKLIHYSGLMDATITSDKDFWYYDHVSRTMGRDSHSLDKFYRLFRISGMSHCVGGDGAHNIGQRFSDFAGLDPEHNILEALVQWVEDRRAPDTITGTRYVNQSNHALGVDYERRHCRYPYRNFCHDPLNYKDPDSWKCII</sequence>
<organism evidence="11 12">
    <name type="scientific">Mollisia scopiformis</name>
    <name type="common">Conifer needle endophyte fungus</name>
    <name type="synonym">Phialocephala scopiformis</name>
    <dbReference type="NCBI Taxonomy" id="149040"/>
    <lineage>
        <taxon>Eukaryota</taxon>
        <taxon>Fungi</taxon>
        <taxon>Dikarya</taxon>
        <taxon>Ascomycota</taxon>
        <taxon>Pezizomycotina</taxon>
        <taxon>Leotiomycetes</taxon>
        <taxon>Helotiales</taxon>
        <taxon>Mollisiaceae</taxon>
        <taxon>Mollisia</taxon>
    </lineage>
</organism>
<dbReference type="GeneID" id="28827428"/>
<evidence type="ECO:0000313" key="12">
    <source>
        <dbReference type="Proteomes" id="UP000070700"/>
    </source>
</evidence>
<dbReference type="PANTHER" id="PTHR33938">
    <property type="entry name" value="FERULOYL ESTERASE B-RELATED"/>
    <property type="match status" value="1"/>
</dbReference>
<dbReference type="GO" id="GO:0046872">
    <property type="term" value="F:metal ion binding"/>
    <property type="evidence" value="ECO:0007669"/>
    <property type="project" value="UniProtKB-KW"/>
</dbReference>
<keyword evidence="2" id="KW-0719">Serine esterase</keyword>
<evidence type="ECO:0000256" key="1">
    <source>
        <dbReference type="ARBA" id="ARBA00006249"/>
    </source>
</evidence>
<dbReference type="EC" id="3.1.1.-" evidence="10"/>
<evidence type="ECO:0000256" key="4">
    <source>
        <dbReference type="ARBA" id="ARBA00022723"/>
    </source>
</evidence>
<evidence type="ECO:0000256" key="3">
    <source>
        <dbReference type="ARBA" id="ARBA00022651"/>
    </source>
</evidence>
<keyword evidence="8" id="KW-1015">Disulfide bond</keyword>
<evidence type="ECO:0000313" key="11">
    <source>
        <dbReference type="EMBL" id="KUJ14339.1"/>
    </source>
</evidence>
<dbReference type="GO" id="GO:0045493">
    <property type="term" value="P:xylan catabolic process"/>
    <property type="evidence" value="ECO:0007669"/>
    <property type="project" value="UniProtKB-KW"/>
</dbReference>
<accession>A0A194X2U4</accession>
<keyword evidence="3" id="KW-0119">Carbohydrate metabolism</keyword>
<dbReference type="Pfam" id="PF07519">
    <property type="entry name" value="Tannase"/>
    <property type="match status" value="1"/>
</dbReference>
<dbReference type="EMBL" id="KQ947420">
    <property type="protein sequence ID" value="KUJ14339.1"/>
    <property type="molecule type" value="Genomic_DNA"/>
</dbReference>
<keyword evidence="6 10" id="KW-0378">Hydrolase</keyword>
<dbReference type="InterPro" id="IPR029058">
    <property type="entry name" value="AB_hydrolase_fold"/>
</dbReference>
<evidence type="ECO:0000256" key="10">
    <source>
        <dbReference type="RuleBase" id="RU361238"/>
    </source>
</evidence>
<dbReference type="GO" id="GO:0030600">
    <property type="term" value="F:feruloyl esterase activity"/>
    <property type="evidence" value="ECO:0007669"/>
    <property type="project" value="UniProtKB-EC"/>
</dbReference>
<dbReference type="AlphaFoldDB" id="A0A194X2U4"/>
<dbReference type="KEGG" id="psco:LY89DRAFT_708712"/>
<keyword evidence="5 10" id="KW-0732">Signal</keyword>
<keyword evidence="3" id="KW-0624">Polysaccharide degradation</keyword>
<keyword evidence="4" id="KW-0479">Metal-binding</keyword>
<dbReference type="Proteomes" id="UP000070700">
    <property type="component" value="Unassembled WGS sequence"/>
</dbReference>
<feature type="signal peptide" evidence="10">
    <location>
        <begin position="1"/>
        <end position="19"/>
    </location>
</feature>
<evidence type="ECO:0000256" key="7">
    <source>
        <dbReference type="ARBA" id="ARBA00022837"/>
    </source>
</evidence>